<evidence type="ECO:0000313" key="4">
    <source>
        <dbReference type="Proteomes" id="UP000006546"/>
    </source>
</evidence>
<dbReference type="SUPFAM" id="SSF55298">
    <property type="entry name" value="YjgF-like"/>
    <property type="match status" value="1"/>
</dbReference>
<keyword evidence="4" id="KW-1185">Reference proteome</keyword>
<dbReference type="Pfam" id="PF07736">
    <property type="entry name" value="CM_1"/>
    <property type="match status" value="1"/>
</dbReference>
<dbReference type="EC" id="5.4.99.5" evidence="1 2"/>
<dbReference type="STRING" id="906968.Trebr_1369"/>
<dbReference type="eggNOG" id="COG4401">
    <property type="taxonomic scope" value="Bacteria"/>
</dbReference>
<dbReference type="Proteomes" id="UP000006546">
    <property type="component" value="Chromosome"/>
</dbReference>
<dbReference type="GO" id="GO:0046417">
    <property type="term" value="P:chorismate metabolic process"/>
    <property type="evidence" value="ECO:0007669"/>
    <property type="project" value="TreeGrafter"/>
</dbReference>
<name>F4LMP6_TREBD</name>
<dbReference type="AlphaFoldDB" id="F4LMP6"/>
<organism evidence="3 4">
    <name type="scientific">Treponema brennaborense (strain DSM 12168 / CIP 105900 / DD5/3)</name>
    <dbReference type="NCBI Taxonomy" id="906968"/>
    <lineage>
        <taxon>Bacteria</taxon>
        <taxon>Pseudomonadati</taxon>
        <taxon>Spirochaetota</taxon>
        <taxon>Spirochaetia</taxon>
        <taxon>Spirochaetales</taxon>
        <taxon>Treponemataceae</taxon>
        <taxon>Treponema</taxon>
    </lineage>
</organism>
<evidence type="ECO:0000256" key="2">
    <source>
        <dbReference type="PROSITE-ProRule" id="PRU00514"/>
    </source>
</evidence>
<evidence type="ECO:0000313" key="3">
    <source>
        <dbReference type="EMBL" id="AEE16793.1"/>
    </source>
</evidence>
<dbReference type="KEGG" id="tbe:Trebr_1369"/>
<keyword evidence="2" id="KW-0028">Amino-acid biosynthesis</keyword>
<sequence length="144" mass="15570">MRALDVSMKPIYYSPMDKRLFGIRGAVCCENSEIEIERAVSSLCAAVFAENKLTEDDFVSIQFTVTPDLDALNPAAALRRGPCGALVRRAALFCSAEPVVAGSLPRVVRLLVTAYMDADRMPVHVYTGGAEVLRPDFVSGTDGN</sequence>
<keyword evidence="2" id="KW-0413">Isomerase</keyword>
<dbReference type="EMBL" id="CP002696">
    <property type="protein sequence ID" value="AEE16793.1"/>
    <property type="molecule type" value="Genomic_DNA"/>
</dbReference>
<gene>
    <name evidence="3" type="ordered locus">Trebr_1369</name>
</gene>
<dbReference type="PANTHER" id="PTHR21164">
    <property type="entry name" value="CHORISMATE MUTASE"/>
    <property type="match status" value="1"/>
</dbReference>
<dbReference type="NCBIfam" id="TIGR01796">
    <property type="entry name" value="CM_mono_aroH"/>
    <property type="match status" value="1"/>
</dbReference>
<dbReference type="HOGENOM" id="CLU_133236_1_1_12"/>
<accession>F4LMP6</accession>
<dbReference type="PANTHER" id="PTHR21164:SF0">
    <property type="entry name" value="CHORISMATE MUTASE AROH"/>
    <property type="match status" value="1"/>
</dbReference>
<reference evidence="4" key="1">
    <citation type="submission" date="2011-04" db="EMBL/GenBank/DDBJ databases">
        <title>The complete genome of Treponema brennaborense DSM 12168.</title>
        <authorList>
            <person name="Lucas S."/>
            <person name="Han J."/>
            <person name="Lapidus A."/>
            <person name="Bruce D."/>
            <person name="Goodwin L."/>
            <person name="Pitluck S."/>
            <person name="Peters L."/>
            <person name="Kyrpides N."/>
            <person name="Mavromatis K."/>
            <person name="Ivanova N."/>
            <person name="Mikhailova N."/>
            <person name="Pagani I."/>
            <person name="Teshima H."/>
            <person name="Detter J.C."/>
            <person name="Tapia R."/>
            <person name="Han C."/>
            <person name="Land M."/>
            <person name="Hauser L."/>
            <person name="Markowitz V."/>
            <person name="Cheng J.-F."/>
            <person name="Hugenholtz P."/>
            <person name="Woyke T."/>
            <person name="Wu D."/>
            <person name="Gronow S."/>
            <person name="Wellnitz S."/>
            <person name="Brambilla E."/>
            <person name="Klenk H.-P."/>
            <person name="Eisen J.A."/>
        </authorList>
    </citation>
    <scope>NUCLEOTIDE SEQUENCE [LARGE SCALE GENOMIC DNA]</scope>
    <source>
        <strain evidence="4">DSM 12168 / CIP 105900 / DD5/3</strain>
    </source>
</reference>
<dbReference type="PROSITE" id="PS51167">
    <property type="entry name" value="CHORISMATE_MUT_1"/>
    <property type="match status" value="1"/>
</dbReference>
<dbReference type="Gene3D" id="3.30.1330.40">
    <property type="entry name" value="RutC-like"/>
    <property type="match status" value="1"/>
</dbReference>
<comment type="catalytic activity">
    <reaction evidence="2">
        <text>chorismate = prephenate</text>
        <dbReference type="Rhea" id="RHEA:13897"/>
        <dbReference type="ChEBI" id="CHEBI:29748"/>
        <dbReference type="ChEBI" id="CHEBI:29934"/>
        <dbReference type="EC" id="5.4.99.5"/>
    </reaction>
</comment>
<evidence type="ECO:0000256" key="1">
    <source>
        <dbReference type="NCBIfam" id="TIGR01796"/>
    </source>
</evidence>
<keyword evidence="2" id="KW-0057">Aromatic amino acid biosynthesis</keyword>
<dbReference type="GO" id="GO:0009073">
    <property type="term" value="P:aromatic amino acid family biosynthetic process"/>
    <property type="evidence" value="ECO:0007669"/>
    <property type="project" value="UniProtKB-UniRule"/>
</dbReference>
<dbReference type="GO" id="GO:0008652">
    <property type="term" value="P:amino acid biosynthetic process"/>
    <property type="evidence" value="ECO:0007669"/>
    <property type="project" value="UniProtKB-UniRule"/>
</dbReference>
<dbReference type="GO" id="GO:0004106">
    <property type="term" value="F:chorismate mutase activity"/>
    <property type="evidence" value="ECO:0007669"/>
    <property type="project" value="UniProtKB-UniRule"/>
</dbReference>
<proteinExistence type="predicted"/>
<dbReference type="InterPro" id="IPR008243">
    <property type="entry name" value="Chorismate_mutase_AroH"/>
</dbReference>
<dbReference type="InterPro" id="IPR035959">
    <property type="entry name" value="RutC-like_sf"/>
</dbReference>
<protein>
    <recommendedName>
        <fullName evidence="1 2">chorismate mutase</fullName>
        <ecNumber evidence="1 2">5.4.99.5</ecNumber>
    </recommendedName>
</protein>